<evidence type="ECO:0000256" key="2">
    <source>
        <dbReference type="ARBA" id="ARBA00009025"/>
    </source>
</evidence>
<comment type="similarity">
    <text evidence="2">Belongs to the complex I subunit 4 family.</text>
</comment>
<keyword evidence="4 7" id="KW-1133">Transmembrane helix</keyword>
<dbReference type="EMBL" id="CP035108">
    <property type="protein sequence ID" value="QAR32180.1"/>
    <property type="molecule type" value="Genomic_DNA"/>
</dbReference>
<protein>
    <submittedName>
        <fullName evidence="9">NADH-quinone oxidoreductase subunit M</fullName>
        <ecNumber evidence="9">1.6.5.11</ecNumber>
    </submittedName>
</protein>
<evidence type="ECO:0000313" key="9">
    <source>
        <dbReference type="EMBL" id="QAR32180.1"/>
    </source>
</evidence>
<dbReference type="GO" id="GO:0012505">
    <property type="term" value="C:endomembrane system"/>
    <property type="evidence" value="ECO:0007669"/>
    <property type="project" value="UniProtKB-SubCell"/>
</dbReference>
<dbReference type="GO" id="GO:0042773">
    <property type="term" value="P:ATP synthesis coupled electron transport"/>
    <property type="evidence" value="ECO:0007669"/>
    <property type="project" value="InterPro"/>
</dbReference>
<evidence type="ECO:0000256" key="5">
    <source>
        <dbReference type="ARBA" id="ARBA00023136"/>
    </source>
</evidence>
<keyword evidence="9" id="KW-0560">Oxidoreductase</keyword>
<feature type="transmembrane region" description="Helical" evidence="7">
    <location>
        <begin position="82"/>
        <end position="105"/>
    </location>
</feature>
<reference evidence="9 10" key="1">
    <citation type="submission" date="2019-01" db="EMBL/GenBank/DDBJ databases">
        <title>Geovibrio thiophilus DSM 11263, complete genome.</title>
        <authorList>
            <person name="Spring S."/>
            <person name="Bunk B."/>
            <person name="Sproer C."/>
        </authorList>
    </citation>
    <scope>NUCLEOTIDE SEQUENCE [LARGE SCALE GENOMIC DNA]</scope>
    <source>
        <strain evidence="9 10">DSM 11263</strain>
    </source>
</reference>
<dbReference type="Proteomes" id="UP000287502">
    <property type="component" value="Chromosome"/>
</dbReference>
<feature type="transmembrane region" description="Helical" evidence="7">
    <location>
        <begin position="452"/>
        <end position="471"/>
    </location>
</feature>
<keyword evidence="10" id="KW-1185">Reference proteome</keyword>
<evidence type="ECO:0000256" key="1">
    <source>
        <dbReference type="ARBA" id="ARBA00004127"/>
    </source>
</evidence>
<feature type="domain" description="NADH:quinone oxidoreductase/Mrp antiporter transmembrane" evidence="8">
    <location>
        <begin position="129"/>
        <end position="418"/>
    </location>
</feature>
<dbReference type="PANTHER" id="PTHR43507:SF1">
    <property type="entry name" value="NADH-UBIQUINONE OXIDOREDUCTASE CHAIN 4"/>
    <property type="match status" value="1"/>
</dbReference>
<dbReference type="PANTHER" id="PTHR43507">
    <property type="entry name" value="NADH-UBIQUINONE OXIDOREDUCTASE CHAIN 4"/>
    <property type="match status" value="1"/>
</dbReference>
<dbReference type="PRINTS" id="PR01437">
    <property type="entry name" value="NUOXDRDTASE4"/>
</dbReference>
<dbReference type="InterPro" id="IPR010227">
    <property type="entry name" value="NADH_Q_OxRdtase_chainM/4"/>
</dbReference>
<name>A0A3R5UTM5_9BACT</name>
<feature type="transmembrane region" description="Helical" evidence="7">
    <location>
        <begin position="411"/>
        <end position="431"/>
    </location>
</feature>
<feature type="transmembrane region" description="Helical" evidence="7">
    <location>
        <begin position="136"/>
        <end position="153"/>
    </location>
</feature>
<evidence type="ECO:0000256" key="4">
    <source>
        <dbReference type="ARBA" id="ARBA00022989"/>
    </source>
</evidence>
<dbReference type="EC" id="1.6.5.11" evidence="9"/>
<dbReference type="Pfam" id="PF00361">
    <property type="entry name" value="Proton_antipo_M"/>
    <property type="match status" value="1"/>
</dbReference>
<dbReference type="KEGG" id="gtl:EP073_01830"/>
<feature type="transmembrane region" description="Helical" evidence="7">
    <location>
        <begin position="6"/>
        <end position="24"/>
    </location>
</feature>
<proteinExistence type="inferred from homology"/>
<feature type="transmembrane region" description="Helical" evidence="7">
    <location>
        <begin position="165"/>
        <end position="185"/>
    </location>
</feature>
<evidence type="ECO:0000256" key="7">
    <source>
        <dbReference type="SAM" id="Phobius"/>
    </source>
</evidence>
<keyword evidence="5 7" id="KW-0472">Membrane</keyword>
<feature type="transmembrane region" description="Helical" evidence="7">
    <location>
        <begin position="368"/>
        <end position="391"/>
    </location>
</feature>
<dbReference type="GO" id="GO:0048039">
    <property type="term" value="F:ubiquinone binding"/>
    <property type="evidence" value="ECO:0007669"/>
    <property type="project" value="TreeGrafter"/>
</dbReference>
<organism evidence="9 10">
    <name type="scientific">Geovibrio thiophilus</name>
    <dbReference type="NCBI Taxonomy" id="139438"/>
    <lineage>
        <taxon>Bacteria</taxon>
        <taxon>Pseudomonadati</taxon>
        <taxon>Deferribacterota</taxon>
        <taxon>Deferribacteres</taxon>
        <taxon>Deferribacterales</taxon>
        <taxon>Geovibrionaceae</taxon>
        <taxon>Geovibrio</taxon>
    </lineage>
</organism>
<dbReference type="AlphaFoldDB" id="A0A3R5UTM5"/>
<keyword evidence="3 6" id="KW-0812">Transmembrane</keyword>
<feature type="transmembrane region" description="Helical" evidence="7">
    <location>
        <begin position="205"/>
        <end position="226"/>
    </location>
</feature>
<dbReference type="GO" id="GO:0003954">
    <property type="term" value="F:NADH dehydrogenase activity"/>
    <property type="evidence" value="ECO:0007669"/>
    <property type="project" value="TreeGrafter"/>
</dbReference>
<gene>
    <name evidence="9" type="ORF">EP073_01830</name>
</gene>
<dbReference type="NCBIfam" id="NF004499">
    <property type="entry name" value="PRK05846.1-3"/>
    <property type="match status" value="1"/>
</dbReference>
<evidence type="ECO:0000256" key="6">
    <source>
        <dbReference type="RuleBase" id="RU000320"/>
    </source>
</evidence>
<dbReference type="RefSeq" id="WP_128465467.1">
    <property type="nucleotide sequence ID" value="NZ_CP035108.1"/>
</dbReference>
<dbReference type="GO" id="GO:0016020">
    <property type="term" value="C:membrane"/>
    <property type="evidence" value="ECO:0007669"/>
    <property type="project" value="UniProtKB-SubCell"/>
</dbReference>
<feature type="transmembrane region" description="Helical" evidence="7">
    <location>
        <begin position="277"/>
        <end position="300"/>
    </location>
</feature>
<sequence length="499" mass="55456">MMENILSILIFFPLVAAFVIFLFLRGGKTTMWATFIATIIELILTIPLMTSFDKTTAAMQFVEKADWIPALGVQYYVGVDGISILMIFLTTLLTAIAVLGSFTYIQKRQREFYLALLVLETGMVGVFLALDFFLFYIFWEAMLIPMYLIIGVWGGKRRIYAAVKFFLFTLAGSVLMMLAIIALFFKHGEITGVYTFDIMAITAQAVKYTAGFQTIIFLAFFLGFAIKVPMFPVHTWLPDAHVEAPTAGSVILAGVLLKMGTYGFLRFCLPITPAASISFMPFVAILSVIAIVYGALVAMVQSDVKKLVAYSSVSHMGFVTLGIYAINQAGIEGGILQMFNHGIITGALFLLIGAIYERTHTREISEYGGIAASVPMFATIFLIFTMGSIGLPGMGAFIGEFLVLVGAFEAFSDYAIIAASGVIFAAVYMLWMYQRVLYESLNKRWENLKDMNLREIIYIMPLLIIVFWVGIYPETFTSYMHESVRHLVEQVFSAGVAMK</sequence>
<comment type="subcellular location">
    <subcellularLocation>
        <location evidence="1">Endomembrane system</location>
        <topology evidence="1">Multi-pass membrane protein</topology>
    </subcellularLocation>
    <subcellularLocation>
        <location evidence="6">Membrane</location>
        <topology evidence="6">Multi-pass membrane protein</topology>
    </subcellularLocation>
</comment>
<dbReference type="NCBIfam" id="TIGR01972">
    <property type="entry name" value="NDH_I_M"/>
    <property type="match status" value="1"/>
</dbReference>
<dbReference type="InterPro" id="IPR003918">
    <property type="entry name" value="NADH_UbQ_OxRdtase"/>
</dbReference>
<feature type="transmembrane region" description="Helical" evidence="7">
    <location>
        <begin position="247"/>
        <end position="265"/>
    </location>
</feature>
<dbReference type="GO" id="GO:0008137">
    <property type="term" value="F:NADH dehydrogenase (ubiquinone) activity"/>
    <property type="evidence" value="ECO:0007669"/>
    <property type="project" value="InterPro"/>
</dbReference>
<feature type="transmembrane region" description="Helical" evidence="7">
    <location>
        <begin position="338"/>
        <end position="356"/>
    </location>
</feature>
<dbReference type="OrthoDB" id="9807568at2"/>
<feature type="transmembrane region" description="Helical" evidence="7">
    <location>
        <begin position="307"/>
        <end position="326"/>
    </location>
</feature>
<dbReference type="GO" id="GO:0015990">
    <property type="term" value="P:electron transport coupled proton transport"/>
    <property type="evidence" value="ECO:0007669"/>
    <property type="project" value="TreeGrafter"/>
</dbReference>
<feature type="transmembrane region" description="Helical" evidence="7">
    <location>
        <begin position="31"/>
        <end position="49"/>
    </location>
</feature>
<feature type="transmembrane region" description="Helical" evidence="7">
    <location>
        <begin position="112"/>
        <end position="130"/>
    </location>
</feature>
<evidence type="ECO:0000259" key="8">
    <source>
        <dbReference type="Pfam" id="PF00361"/>
    </source>
</evidence>
<dbReference type="InterPro" id="IPR001750">
    <property type="entry name" value="ND/Mrp_TM"/>
</dbReference>
<evidence type="ECO:0000256" key="3">
    <source>
        <dbReference type="ARBA" id="ARBA00022692"/>
    </source>
</evidence>
<evidence type="ECO:0000313" key="10">
    <source>
        <dbReference type="Proteomes" id="UP000287502"/>
    </source>
</evidence>
<accession>A0A3R5UTM5</accession>